<evidence type="ECO:0000313" key="2">
    <source>
        <dbReference type="Proteomes" id="UP001341840"/>
    </source>
</evidence>
<reference evidence="1 2" key="1">
    <citation type="journal article" date="2023" name="Plants (Basel)">
        <title>Bridging the Gap: Combining Genomics and Transcriptomics Approaches to Understand Stylosanthes scabra, an Orphan Legume from the Brazilian Caatinga.</title>
        <authorList>
            <person name="Ferreira-Neto J.R.C."/>
            <person name="da Silva M.D."/>
            <person name="Binneck E."/>
            <person name="de Melo N.F."/>
            <person name="da Silva R.H."/>
            <person name="de Melo A.L.T.M."/>
            <person name="Pandolfi V."/>
            <person name="Bustamante F.O."/>
            <person name="Brasileiro-Vidal A.C."/>
            <person name="Benko-Iseppon A.M."/>
        </authorList>
    </citation>
    <scope>NUCLEOTIDE SEQUENCE [LARGE SCALE GENOMIC DNA]</scope>
    <source>
        <tissue evidence="1">Leaves</tissue>
    </source>
</reference>
<organism evidence="1 2">
    <name type="scientific">Stylosanthes scabra</name>
    <dbReference type="NCBI Taxonomy" id="79078"/>
    <lineage>
        <taxon>Eukaryota</taxon>
        <taxon>Viridiplantae</taxon>
        <taxon>Streptophyta</taxon>
        <taxon>Embryophyta</taxon>
        <taxon>Tracheophyta</taxon>
        <taxon>Spermatophyta</taxon>
        <taxon>Magnoliopsida</taxon>
        <taxon>eudicotyledons</taxon>
        <taxon>Gunneridae</taxon>
        <taxon>Pentapetalae</taxon>
        <taxon>rosids</taxon>
        <taxon>fabids</taxon>
        <taxon>Fabales</taxon>
        <taxon>Fabaceae</taxon>
        <taxon>Papilionoideae</taxon>
        <taxon>50 kb inversion clade</taxon>
        <taxon>dalbergioids sensu lato</taxon>
        <taxon>Dalbergieae</taxon>
        <taxon>Pterocarpus clade</taxon>
        <taxon>Stylosanthes</taxon>
    </lineage>
</organism>
<name>A0ABU6WXG1_9FABA</name>
<proteinExistence type="predicted"/>
<accession>A0ABU6WXG1</accession>
<keyword evidence="2" id="KW-1185">Reference proteome</keyword>
<protein>
    <submittedName>
        <fullName evidence="1">Uncharacterized protein</fullName>
    </submittedName>
</protein>
<comment type="caution">
    <text evidence="1">The sequence shown here is derived from an EMBL/GenBank/DDBJ whole genome shotgun (WGS) entry which is preliminary data.</text>
</comment>
<evidence type="ECO:0000313" key="1">
    <source>
        <dbReference type="EMBL" id="MED6189020.1"/>
    </source>
</evidence>
<dbReference type="Proteomes" id="UP001341840">
    <property type="component" value="Unassembled WGS sequence"/>
</dbReference>
<gene>
    <name evidence="1" type="ORF">PIB30_091547</name>
</gene>
<sequence length="183" mass="20461">MGRSFFSSGFIGASLLEPRAQEALWDYDPIESVRWAEWAMLRSATILKSVEPCLTVADVVERRNNKLLGDLKALNLQKVALEGRRLRLLRRNSRSKRTSKLVFEAERLRGLVAKEKVRADLAEVSVSELHKQCEELAEDAKAAVSAIESALKAQLVILVPYFDSSQIGFFKDIIDGKVMNPSG</sequence>
<dbReference type="EMBL" id="JASCZI010183076">
    <property type="protein sequence ID" value="MED6189020.1"/>
    <property type="molecule type" value="Genomic_DNA"/>
</dbReference>